<dbReference type="GO" id="GO:0006813">
    <property type="term" value="P:potassium ion transport"/>
    <property type="evidence" value="ECO:0007669"/>
    <property type="project" value="InterPro"/>
</dbReference>
<feature type="transmembrane region" description="Helical" evidence="7">
    <location>
        <begin position="95"/>
        <end position="119"/>
    </location>
</feature>
<feature type="transmembrane region" description="Helical" evidence="7">
    <location>
        <begin position="494"/>
        <end position="514"/>
    </location>
</feature>
<proteinExistence type="predicted"/>
<feature type="transmembrane region" description="Helical" evidence="7">
    <location>
        <begin position="57"/>
        <end position="75"/>
    </location>
</feature>
<dbReference type="Pfam" id="PF02080">
    <property type="entry name" value="TrkA_C"/>
    <property type="match status" value="2"/>
</dbReference>
<dbReference type="AlphaFoldDB" id="A0A9D7FJM1"/>
<feature type="transmembrane region" description="Helical" evidence="7">
    <location>
        <begin position="140"/>
        <end position="161"/>
    </location>
</feature>
<accession>A0A9D7FJM1</accession>
<dbReference type="Pfam" id="PF03600">
    <property type="entry name" value="CitMHS"/>
    <property type="match status" value="1"/>
</dbReference>
<feature type="domain" description="RCK C-terminal" evidence="8">
    <location>
        <begin position="313"/>
        <end position="397"/>
    </location>
</feature>
<feature type="transmembrane region" description="Helical" evidence="7">
    <location>
        <begin position="30"/>
        <end position="50"/>
    </location>
</feature>
<keyword evidence="6 7" id="KW-0472">Membrane</keyword>
<evidence type="ECO:0000313" key="9">
    <source>
        <dbReference type="EMBL" id="MBK7423101.1"/>
    </source>
</evidence>
<evidence type="ECO:0000256" key="3">
    <source>
        <dbReference type="ARBA" id="ARBA00022692"/>
    </source>
</evidence>
<dbReference type="PROSITE" id="PS01271">
    <property type="entry name" value="NA_SULFATE"/>
    <property type="match status" value="1"/>
</dbReference>
<reference evidence="9" key="1">
    <citation type="submission" date="2020-10" db="EMBL/GenBank/DDBJ databases">
        <title>Connecting structure to function with the recovery of over 1000 high-quality activated sludge metagenome-assembled genomes encoding full-length rRNA genes using long-read sequencing.</title>
        <authorList>
            <person name="Singleton C.M."/>
            <person name="Petriglieri F."/>
            <person name="Kristensen J.M."/>
            <person name="Kirkegaard R.H."/>
            <person name="Michaelsen T.Y."/>
            <person name="Andersen M.H."/>
            <person name="Karst S.M."/>
            <person name="Dueholm M.S."/>
            <person name="Nielsen P.H."/>
            <person name="Albertsen M."/>
        </authorList>
    </citation>
    <scope>NUCLEOTIDE SEQUENCE</scope>
    <source>
        <strain evidence="9">EsbW_18-Q3-R4-48_MAXAC.044</strain>
    </source>
</reference>
<evidence type="ECO:0000256" key="5">
    <source>
        <dbReference type="ARBA" id="ARBA00022989"/>
    </source>
</evidence>
<evidence type="ECO:0000256" key="1">
    <source>
        <dbReference type="ARBA" id="ARBA00004141"/>
    </source>
</evidence>
<comment type="caution">
    <text evidence="9">The sequence shown here is derived from an EMBL/GenBank/DDBJ whole genome shotgun (WGS) entry which is preliminary data.</text>
</comment>
<feature type="transmembrane region" description="Helical" evidence="7">
    <location>
        <begin position="587"/>
        <end position="607"/>
    </location>
</feature>
<dbReference type="SUPFAM" id="SSF116726">
    <property type="entry name" value="TrkA C-terminal domain-like"/>
    <property type="match status" value="2"/>
</dbReference>
<dbReference type="InterPro" id="IPR031312">
    <property type="entry name" value="Na/sul_symport_CS"/>
</dbReference>
<dbReference type="InterPro" id="IPR051679">
    <property type="entry name" value="DASS-Related_Transporters"/>
</dbReference>
<dbReference type="GO" id="GO:0005886">
    <property type="term" value="C:plasma membrane"/>
    <property type="evidence" value="ECO:0007669"/>
    <property type="project" value="TreeGrafter"/>
</dbReference>
<dbReference type="PANTHER" id="PTHR43652:SF1">
    <property type="entry name" value="RESPONSE REGULATOR"/>
    <property type="match status" value="1"/>
</dbReference>
<evidence type="ECO:0000313" key="10">
    <source>
        <dbReference type="Proteomes" id="UP000886602"/>
    </source>
</evidence>
<dbReference type="EMBL" id="JADJNC010000011">
    <property type="protein sequence ID" value="MBK7423101.1"/>
    <property type="molecule type" value="Genomic_DNA"/>
</dbReference>
<evidence type="ECO:0000259" key="8">
    <source>
        <dbReference type="PROSITE" id="PS51202"/>
    </source>
</evidence>
<dbReference type="PANTHER" id="PTHR43652">
    <property type="entry name" value="BASIC AMINO ACID ANTIPORTER YFCC-RELATED"/>
    <property type="match status" value="1"/>
</dbReference>
<organism evidence="9 10">
    <name type="scientific">Candidatus Propionivibrio dominans</name>
    <dbReference type="NCBI Taxonomy" id="2954373"/>
    <lineage>
        <taxon>Bacteria</taxon>
        <taxon>Pseudomonadati</taxon>
        <taxon>Pseudomonadota</taxon>
        <taxon>Betaproteobacteria</taxon>
        <taxon>Rhodocyclales</taxon>
        <taxon>Rhodocyclaceae</taxon>
        <taxon>Propionivibrio</taxon>
    </lineage>
</organism>
<evidence type="ECO:0000256" key="7">
    <source>
        <dbReference type="SAM" id="Phobius"/>
    </source>
</evidence>
<dbReference type="PROSITE" id="PS51202">
    <property type="entry name" value="RCK_C"/>
    <property type="match status" value="2"/>
</dbReference>
<name>A0A9D7FJM1_9RHOO</name>
<keyword evidence="5 7" id="KW-1133">Transmembrane helix</keyword>
<protein>
    <submittedName>
        <fullName evidence="9">SLC13 family permease</fullName>
    </submittedName>
</protein>
<keyword evidence="2" id="KW-0813">Transport</keyword>
<feature type="transmembrane region" description="Helical" evidence="7">
    <location>
        <begin position="421"/>
        <end position="452"/>
    </location>
</feature>
<dbReference type="InterPro" id="IPR004680">
    <property type="entry name" value="Cit_transptr-like_dom"/>
</dbReference>
<feature type="transmembrane region" description="Helical" evidence="7">
    <location>
        <begin position="173"/>
        <end position="196"/>
    </location>
</feature>
<keyword evidence="4" id="KW-0677">Repeat</keyword>
<dbReference type="GO" id="GO:0008324">
    <property type="term" value="F:monoatomic cation transmembrane transporter activity"/>
    <property type="evidence" value="ECO:0007669"/>
    <property type="project" value="InterPro"/>
</dbReference>
<feature type="domain" description="RCK C-terminal" evidence="8">
    <location>
        <begin position="217"/>
        <end position="306"/>
    </location>
</feature>
<evidence type="ECO:0000256" key="4">
    <source>
        <dbReference type="ARBA" id="ARBA00022737"/>
    </source>
</evidence>
<feature type="transmembrane region" description="Helical" evidence="7">
    <location>
        <begin position="464"/>
        <end position="482"/>
    </location>
</feature>
<keyword evidence="3 7" id="KW-0812">Transmembrane</keyword>
<dbReference type="Proteomes" id="UP000886602">
    <property type="component" value="Unassembled WGS sequence"/>
</dbReference>
<dbReference type="Gene3D" id="3.30.70.1450">
    <property type="entry name" value="Regulator of K+ conductance, C-terminal domain"/>
    <property type="match status" value="2"/>
</dbReference>
<evidence type="ECO:0000256" key="2">
    <source>
        <dbReference type="ARBA" id="ARBA00022448"/>
    </source>
</evidence>
<dbReference type="InterPro" id="IPR006037">
    <property type="entry name" value="RCK_C"/>
</dbReference>
<sequence length="611" mass="64851">MNPDLAIVLGLLALAIAMFALNKPRMDAVGLIMLTALPLTGVITMGEALAGFSDPNIVLLGALFVIGEGLVRTGVAQRVGDWLIRTAGTSETRLIVLLMAVVATLGAFMSSTGVVAIFIPVALRIAQSTGMAPSQLMMPLSVAALISGMMTLVATAPNLVVNSELVRHGIAGFSFFSFTPFGVPVLLLGILYMLFARRWLAAKSHRDAGDVNRVSLLDWIEKYQLAEREFRVRVTPQSPFVGKTLGEIKLRDDSGINVVAVERKRGFSTEVFAPRAKTVLQAEDILLVDVFAPKVDIHQACPQLALEELPLTGAYFSDRSQEIGMAEVMVAADSSLVGKTVIEAGFRSRFRLTLVGLRRGQKAMDGGHLSAPLKVGDTLLLIGPWKEISRLQSDRSDLVLLNLPTERSEVLPVSGKALQALVCLVVMVVLMIGGIVPNVQAALIACLLMGALRCIDLDSAYRSIHWKSLILIVGMLPFSIALQKTGGVELAADGLMALTSGAGTYALLASLFAITAMLGLFISNTATAVLMAPVALAIAGDLQASPYPFAMIVALAASTAFMTPISSPVNTLVVGPGNYQFGDFVRVGVPLSLIAMLVSVLLVPRLLPLFP</sequence>
<evidence type="ECO:0000256" key="6">
    <source>
        <dbReference type="ARBA" id="ARBA00023136"/>
    </source>
</evidence>
<comment type="subcellular location">
    <subcellularLocation>
        <location evidence="1">Membrane</location>
        <topology evidence="1">Multi-pass membrane protein</topology>
    </subcellularLocation>
</comment>
<feature type="transmembrane region" description="Helical" evidence="7">
    <location>
        <begin position="520"/>
        <end position="540"/>
    </location>
</feature>
<feature type="transmembrane region" description="Helical" evidence="7">
    <location>
        <begin position="547"/>
        <end position="567"/>
    </location>
</feature>
<gene>
    <name evidence="9" type="ORF">IPJ48_08395</name>
</gene>
<dbReference type="InterPro" id="IPR036721">
    <property type="entry name" value="RCK_C_sf"/>
</dbReference>